<keyword evidence="2" id="KW-1185">Reference proteome</keyword>
<organism evidence="1 2">
    <name type="scientific">Streptosporangium roseum (strain ATCC 12428 / DSM 43021 / JCM 3005 / KCTC 9067 / NCIMB 10171 / NRRL 2505 / NI 9100)</name>
    <dbReference type="NCBI Taxonomy" id="479432"/>
    <lineage>
        <taxon>Bacteria</taxon>
        <taxon>Bacillati</taxon>
        <taxon>Actinomycetota</taxon>
        <taxon>Actinomycetes</taxon>
        <taxon>Streptosporangiales</taxon>
        <taxon>Streptosporangiaceae</taxon>
        <taxon>Streptosporangium</taxon>
    </lineage>
</organism>
<proteinExistence type="predicted"/>
<dbReference type="EMBL" id="CP001814">
    <property type="protein sequence ID" value="ACZ89731.1"/>
    <property type="molecule type" value="Genomic_DNA"/>
</dbReference>
<protein>
    <submittedName>
        <fullName evidence="1">Uncharacterized protein</fullName>
    </submittedName>
</protein>
<dbReference type="Proteomes" id="UP000002029">
    <property type="component" value="Chromosome"/>
</dbReference>
<evidence type="ECO:0000313" key="1">
    <source>
        <dbReference type="EMBL" id="ACZ89731.1"/>
    </source>
</evidence>
<dbReference type="AlphaFoldDB" id="D2B8X5"/>
<reference evidence="1 2" key="1">
    <citation type="journal article" date="2010" name="Stand. Genomic Sci.">
        <title>Complete genome sequence of Streptosporangium roseum type strain (NI 9100).</title>
        <authorList>
            <person name="Nolan M."/>
            <person name="Sikorski J."/>
            <person name="Jando M."/>
            <person name="Lucas S."/>
            <person name="Lapidus A."/>
            <person name="Glavina Del Rio T."/>
            <person name="Chen F."/>
            <person name="Tice H."/>
            <person name="Pitluck S."/>
            <person name="Cheng J.F."/>
            <person name="Chertkov O."/>
            <person name="Sims D."/>
            <person name="Meincke L."/>
            <person name="Brettin T."/>
            <person name="Han C."/>
            <person name="Detter J.C."/>
            <person name="Bruce D."/>
            <person name="Goodwin L."/>
            <person name="Land M."/>
            <person name="Hauser L."/>
            <person name="Chang Y.J."/>
            <person name="Jeffries C.D."/>
            <person name="Ivanova N."/>
            <person name="Mavromatis K."/>
            <person name="Mikhailova N."/>
            <person name="Chen A."/>
            <person name="Palaniappan K."/>
            <person name="Chain P."/>
            <person name="Rohde M."/>
            <person name="Goker M."/>
            <person name="Bristow J."/>
            <person name="Eisen J.A."/>
            <person name="Markowitz V."/>
            <person name="Hugenholtz P."/>
            <person name="Kyrpides N.C."/>
            <person name="Klenk H.P."/>
        </authorList>
    </citation>
    <scope>NUCLEOTIDE SEQUENCE [LARGE SCALE GENOMIC DNA]</scope>
    <source>
        <strain evidence="2">ATCC 12428 / DSM 43021 / JCM 3005 / NI 9100</strain>
    </source>
</reference>
<accession>D2B8X5</accession>
<sequence length="81" mass="9133">MDLMAVIELEGSPDERSAAALAQFVDRGTAPTGPGHRACPFKRRVWLPPIQTNVISLWHYHMRTQALIEQNHDVRSTTPLE</sequence>
<dbReference type="KEGG" id="sro:Sros_7032"/>
<dbReference type="HOGENOM" id="CLU_2572471_0_0_11"/>
<evidence type="ECO:0000313" key="2">
    <source>
        <dbReference type="Proteomes" id="UP000002029"/>
    </source>
</evidence>
<gene>
    <name evidence="1" type="ordered locus">Sros_7032</name>
</gene>
<name>D2B8X5_STRRD</name>